<dbReference type="PROSITE" id="PS50883">
    <property type="entry name" value="EAL"/>
    <property type="match status" value="1"/>
</dbReference>
<reference evidence="2" key="1">
    <citation type="submission" date="2020-08" db="EMBL/GenBank/DDBJ databases">
        <title>Genome public.</title>
        <authorList>
            <person name="Liu C."/>
            <person name="Sun Q."/>
        </authorList>
    </citation>
    <scope>NUCLEOTIDE SEQUENCE</scope>
    <source>
        <strain evidence="2">BX12</strain>
    </source>
</reference>
<dbReference type="InterPro" id="IPR003607">
    <property type="entry name" value="HD/PDEase_dom"/>
</dbReference>
<dbReference type="Gene3D" id="1.10.3210.10">
    <property type="entry name" value="Hypothetical protein af1432"/>
    <property type="match status" value="1"/>
</dbReference>
<sequence length="486" mass="55145">MLNELLIEEIIKEERISPVYQPIVSLSTGEIFGYEALSRFDLQRNESDTVSTRDIFQTAYQSGQLWDLERLCRKKALEGARHISHGLKLFLNVSPNVIHDNQFRSGFTNKYLNKYGISATDVVFELTEHMAIENMDSFKSVLNHYRRQGYETALDDVGAGESGLNTLLALNPTYLKLDMEIIRDIEKHHNKRSLVKAFVQFANTSNTILIAEGIETEKELAVLSELGVDYGQGFYLGRPEPQLCPLREDVRETLSGLLRTPRKTIYQPLTLKKIMKNDEINQYIDSGNLFLERLGYTEHSRIHSAKVSCTAGKILAELNYPEEEVELARIAGYMHDIGNCVNRTDHAHTGGILAFQILTRMNIDPAEIAKIVGAIGNHDERTGCATEPISAALIIADKTDVRRNRVRNPEKTDFDIHDRVNYAAVSSELQIRPDKKEIQLDIELDNEICSIMDYFEIFLERMLMCRRAAEVLGCTFKLIANGSQVL</sequence>
<dbReference type="InterPro" id="IPR001633">
    <property type="entry name" value="EAL_dom"/>
</dbReference>
<dbReference type="RefSeq" id="WP_187304316.1">
    <property type="nucleotide sequence ID" value="NZ_CBCTON010000012.1"/>
</dbReference>
<organism evidence="2 3">
    <name type="scientific">Zhenpiania hominis</name>
    <dbReference type="NCBI Taxonomy" id="2763644"/>
    <lineage>
        <taxon>Bacteria</taxon>
        <taxon>Bacillati</taxon>
        <taxon>Bacillota</taxon>
        <taxon>Clostridia</taxon>
        <taxon>Peptostreptococcales</taxon>
        <taxon>Anaerovoracaceae</taxon>
        <taxon>Zhenpiania</taxon>
    </lineage>
</organism>
<dbReference type="SMART" id="SM00471">
    <property type="entry name" value="HDc"/>
    <property type="match status" value="1"/>
</dbReference>
<dbReference type="InterPro" id="IPR035919">
    <property type="entry name" value="EAL_sf"/>
</dbReference>
<dbReference type="CDD" id="cd01948">
    <property type="entry name" value="EAL"/>
    <property type="match status" value="1"/>
</dbReference>
<gene>
    <name evidence="2" type="ORF">H9L42_15470</name>
</gene>
<proteinExistence type="predicted"/>
<dbReference type="SUPFAM" id="SSF109604">
    <property type="entry name" value="HD-domain/PDEase-like"/>
    <property type="match status" value="1"/>
</dbReference>
<dbReference type="Pfam" id="PF01966">
    <property type="entry name" value="HD"/>
    <property type="match status" value="1"/>
</dbReference>
<dbReference type="GO" id="GO:0071111">
    <property type="term" value="F:cyclic-guanylate-specific phosphodiesterase activity"/>
    <property type="evidence" value="ECO:0007669"/>
    <property type="project" value="InterPro"/>
</dbReference>
<evidence type="ECO:0000313" key="3">
    <source>
        <dbReference type="Proteomes" id="UP000602647"/>
    </source>
</evidence>
<protein>
    <submittedName>
        <fullName evidence="2">EAL domain-containing protein</fullName>
    </submittedName>
</protein>
<accession>A0A923SRZ9</accession>
<dbReference type="AlphaFoldDB" id="A0A923SRZ9"/>
<keyword evidence="3" id="KW-1185">Reference proteome</keyword>
<evidence type="ECO:0000259" key="1">
    <source>
        <dbReference type="PROSITE" id="PS50883"/>
    </source>
</evidence>
<dbReference type="SMART" id="SM00052">
    <property type="entry name" value="EAL"/>
    <property type="match status" value="1"/>
</dbReference>
<dbReference type="SUPFAM" id="SSF141868">
    <property type="entry name" value="EAL domain-like"/>
    <property type="match status" value="1"/>
</dbReference>
<dbReference type="Pfam" id="PF00563">
    <property type="entry name" value="EAL"/>
    <property type="match status" value="1"/>
</dbReference>
<evidence type="ECO:0000313" key="2">
    <source>
        <dbReference type="EMBL" id="MBC6681221.1"/>
    </source>
</evidence>
<comment type="caution">
    <text evidence="2">The sequence shown here is derived from an EMBL/GenBank/DDBJ whole genome shotgun (WGS) entry which is preliminary data.</text>
</comment>
<name>A0A923SRZ9_9FIRM</name>
<dbReference type="EMBL" id="JACRYT010000028">
    <property type="protein sequence ID" value="MBC6681221.1"/>
    <property type="molecule type" value="Genomic_DNA"/>
</dbReference>
<feature type="domain" description="EAL" evidence="1">
    <location>
        <begin position="1"/>
        <end position="253"/>
    </location>
</feature>
<dbReference type="PANTHER" id="PTHR33121:SF76">
    <property type="entry name" value="SIGNALING PROTEIN"/>
    <property type="match status" value="1"/>
</dbReference>
<dbReference type="PANTHER" id="PTHR33121">
    <property type="entry name" value="CYCLIC DI-GMP PHOSPHODIESTERASE PDEF"/>
    <property type="match status" value="1"/>
</dbReference>
<dbReference type="InterPro" id="IPR006674">
    <property type="entry name" value="HD_domain"/>
</dbReference>
<dbReference type="Gene3D" id="3.20.20.450">
    <property type="entry name" value="EAL domain"/>
    <property type="match status" value="1"/>
</dbReference>
<dbReference type="CDD" id="cd00077">
    <property type="entry name" value="HDc"/>
    <property type="match status" value="1"/>
</dbReference>
<dbReference type="Proteomes" id="UP000602647">
    <property type="component" value="Unassembled WGS sequence"/>
</dbReference>
<dbReference type="InterPro" id="IPR050706">
    <property type="entry name" value="Cyclic-di-GMP_PDE-like"/>
</dbReference>